<reference evidence="3 4" key="1">
    <citation type="journal article" date="2016" name="Mol. Biol. Evol.">
        <title>Comparative Genomics of Early-Diverging Mushroom-Forming Fungi Provides Insights into the Origins of Lignocellulose Decay Capabilities.</title>
        <authorList>
            <person name="Nagy L.G."/>
            <person name="Riley R."/>
            <person name="Tritt A."/>
            <person name="Adam C."/>
            <person name="Daum C."/>
            <person name="Floudas D."/>
            <person name="Sun H."/>
            <person name="Yadav J.S."/>
            <person name="Pangilinan J."/>
            <person name="Larsson K.H."/>
            <person name="Matsuura K."/>
            <person name="Barry K."/>
            <person name="Labutti K."/>
            <person name="Kuo R."/>
            <person name="Ohm R.A."/>
            <person name="Bhattacharya S.S."/>
            <person name="Shirouzu T."/>
            <person name="Yoshinaga Y."/>
            <person name="Martin F.M."/>
            <person name="Grigoriev I.V."/>
            <person name="Hibbett D.S."/>
        </authorList>
    </citation>
    <scope>NUCLEOTIDE SEQUENCE [LARGE SCALE GENOMIC DNA]</scope>
    <source>
        <strain evidence="3 4">HHB14362 ss-1</strain>
    </source>
</reference>
<keyword evidence="1 3" id="KW-0378">Hydrolase</keyword>
<sequence>MPLDACTTILLRNGLLATYTGQDAPLSVPLARRVDVLIEGDRIVDVAEPNSLKLPQYYFVIDCSNKWVAPGFVDTHRHMWMTIVNDQEDWTLSEYLAKLSWTTAALVSAEDVYIGQLAGCLQALHSGTTTVVDHFHCANSVDHIEQALRATAESGLRSMFCISRQSLPTSIDPLLFEDDKEVSEMQVDTIRRLATEDKGRLTADGRVTLGMAYDVQGYDPAEDSRILSTVRALGVKPITLHYVGGPHARSYSKKVRAWADAGLLKNDVIFSHGNDLMHKGCDPGEWTLLKQVGASIASTPEDELGMGHGNPVTYEAVRRGVKTGLGIDCASVTSTEMFPAMRFALQWERGRIHETLANEDKSARYNALSAASAFRLATLGGAEASGRSTQIGSVEVGKLADIVLYDAESVNLAHCRDPYKGIVFHATAADVEWVIVNGEIVKREGKLVKKEWPEVGRALQRAIQSLQERLDRCDLDDRYATAGKFRKGQVSNHV</sequence>
<name>A0A165SR77_9AGAM</name>
<dbReference type="AlphaFoldDB" id="A0A165SR77"/>
<evidence type="ECO:0000259" key="2">
    <source>
        <dbReference type="Pfam" id="PF01979"/>
    </source>
</evidence>
<dbReference type="InterPro" id="IPR006680">
    <property type="entry name" value="Amidohydro-rel"/>
</dbReference>
<dbReference type="EMBL" id="KV425571">
    <property type="protein sequence ID" value="KZT25547.1"/>
    <property type="molecule type" value="Genomic_DNA"/>
</dbReference>
<dbReference type="InterPro" id="IPR011059">
    <property type="entry name" value="Metal-dep_hydrolase_composite"/>
</dbReference>
<organism evidence="3 4">
    <name type="scientific">Neolentinus lepideus HHB14362 ss-1</name>
    <dbReference type="NCBI Taxonomy" id="1314782"/>
    <lineage>
        <taxon>Eukaryota</taxon>
        <taxon>Fungi</taxon>
        <taxon>Dikarya</taxon>
        <taxon>Basidiomycota</taxon>
        <taxon>Agaricomycotina</taxon>
        <taxon>Agaricomycetes</taxon>
        <taxon>Gloeophyllales</taxon>
        <taxon>Gloeophyllaceae</taxon>
        <taxon>Neolentinus</taxon>
    </lineage>
</organism>
<dbReference type="PANTHER" id="PTHR43794:SF11">
    <property type="entry name" value="AMIDOHYDROLASE-RELATED DOMAIN-CONTAINING PROTEIN"/>
    <property type="match status" value="1"/>
</dbReference>
<dbReference type="SUPFAM" id="SSF51556">
    <property type="entry name" value="Metallo-dependent hydrolases"/>
    <property type="match status" value="1"/>
</dbReference>
<dbReference type="SUPFAM" id="SSF51338">
    <property type="entry name" value="Composite domain of metallo-dependent hydrolases"/>
    <property type="match status" value="2"/>
</dbReference>
<dbReference type="STRING" id="1314782.A0A165SR77"/>
<accession>A0A165SR77</accession>
<dbReference type="InterPro" id="IPR050287">
    <property type="entry name" value="MTA/SAH_deaminase"/>
</dbReference>
<protein>
    <submittedName>
        <fullName evidence="3">Metallo-dependent hydrolase</fullName>
    </submittedName>
</protein>
<gene>
    <name evidence="3" type="ORF">NEOLEDRAFT_1133523</name>
</gene>
<keyword evidence="4" id="KW-1185">Reference proteome</keyword>
<evidence type="ECO:0000313" key="4">
    <source>
        <dbReference type="Proteomes" id="UP000076761"/>
    </source>
</evidence>
<dbReference type="Proteomes" id="UP000076761">
    <property type="component" value="Unassembled WGS sequence"/>
</dbReference>
<dbReference type="GO" id="GO:0016810">
    <property type="term" value="F:hydrolase activity, acting on carbon-nitrogen (but not peptide) bonds"/>
    <property type="evidence" value="ECO:0007669"/>
    <property type="project" value="InterPro"/>
</dbReference>
<dbReference type="Gene3D" id="2.30.40.10">
    <property type="entry name" value="Urease, subunit C, domain 1"/>
    <property type="match status" value="1"/>
</dbReference>
<evidence type="ECO:0000256" key="1">
    <source>
        <dbReference type="ARBA" id="ARBA00022801"/>
    </source>
</evidence>
<dbReference type="OrthoDB" id="194468at2759"/>
<dbReference type="Pfam" id="PF01979">
    <property type="entry name" value="Amidohydro_1"/>
    <property type="match status" value="1"/>
</dbReference>
<dbReference type="InterPro" id="IPR032466">
    <property type="entry name" value="Metal_Hydrolase"/>
</dbReference>
<evidence type="ECO:0000313" key="3">
    <source>
        <dbReference type="EMBL" id="KZT25547.1"/>
    </source>
</evidence>
<proteinExistence type="predicted"/>
<dbReference type="Gene3D" id="3.20.20.140">
    <property type="entry name" value="Metal-dependent hydrolases"/>
    <property type="match status" value="1"/>
</dbReference>
<feature type="domain" description="Amidohydrolase-related" evidence="2">
    <location>
        <begin position="68"/>
        <end position="441"/>
    </location>
</feature>
<dbReference type="PANTHER" id="PTHR43794">
    <property type="entry name" value="AMINOHYDROLASE SSNA-RELATED"/>
    <property type="match status" value="1"/>
</dbReference>
<dbReference type="InParanoid" id="A0A165SR77"/>